<gene>
    <name evidence="2" type="ORF">GCM10009107_48830</name>
</gene>
<dbReference type="InterPro" id="IPR019613">
    <property type="entry name" value="DUF4198"/>
</dbReference>
<feature type="signal peptide" evidence="1">
    <location>
        <begin position="1"/>
        <end position="31"/>
    </location>
</feature>
<accession>A0ABN1KDQ1</accession>
<name>A0ABN1KDQ1_9BURK</name>
<dbReference type="Proteomes" id="UP001500279">
    <property type="component" value="Unassembled WGS sequence"/>
</dbReference>
<keyword evidence="3" id="KW-1185">Reference proteome</keyword>
<dbReference type="Pfam" id="PF10670">
    <property type="entry name" value="DUF4198"/>
    <property type="match status" value="1"/>
</dbReference>
<evidence type="ECO:0000256" key="1">
    <source>
        <dbReference type="SAM" id="SignalP"/>
    </source>
</evidence>
<dbReference type="EMBL" id="BAAAEW010000037">
    <property type="protein sequence ID" value="GAA0763477.1"/>
    <property type="molecule type" value="Genomic_DNA"/>
</dbReference>
<sequence length="292" mass="31088">MNTFTSSMRHTALTTALAATLLAGLVPLAHAHHPWIAPTATLVDNRDGAVSFDAATSEALFEYDARGLPLDGLVVTGPDGTNLAVDKDKLNTASRHRSSFDLTLPKPGTYRVANVSETVMASYKLGSETKRYRGTLEAWAKEKPADASDVQVTQMLSRVETFVARDTPSTTPITPVGKGIELIPLTAPVDISTGDTSRFRVLVDGQPYANAAVSLLQGGNRYRYKMGEQNFSTDAKGEFTIQWTEAGRYWLGISQGGRGPGGPAAAPAADAAKPAAPARRLSYAATLEVLPR</sequence>
<proteinExistence type="predicted"/>
<keyword evidence="1" id="KW-0732">Signal</keyword>
<protein>
    <submittedName>
        <fullName evidence="2">DUF4198 domain-containing protein</fullName>
    </submittedName>
</protein>
<feature type="chain" id="PRO_5046297310" evidence="1">
    <location>
        <begin position="32"/>
        <end position="292"/>
    </location>
</feature>
<evidence type="ECO:0000313" key="2">
    <source>
        <dbReference type="EMBL" id="GAA0763477.1"/>
    </source>
</evidence>
<evidence type="ECO:0000313" key="3">
    <source>
        <dbReference type="Proteomes" id="UP001500279"/>
    </source>
</evidence>
<dbReference type="RefSeq" id="WP_231013059.1">
    <property type="nucleotide sequence ID" value="NZ_BAAAEW010000037.1"/>
</dbReference>
<reference evidence="2 3" key="1">
    <citation type="journal article" date="2019" name="Int. J. Syst. Evol. Microbiol.">
        <title>The Global Catalogue of Microorganisms (GCM) 10K type strain sequencing project: providing services to taxonomists for standard genome sequencing and annotation.</title>
        <authorList>
            <consortium name="The Broad Institute Genomics Platform"/>
            <consortium name="The Broad Institute Genome Sequencing Center for Infectious Disease"/>
            <person name="Wu L."/>
            <person name="Ma J."/>
        </authorList>
    </citation>
    <scope>NUCLEOTIDE SEQUENCE [LARGE SCALE GENOMIC DNA]</scope>
    <source>
        <strain evidence="2 3">JCM 15503</strain>
    </source>
</reference>
<comment type="caution">
    <text evidence="2">The sequence shown here is derived from an EMBL/GenBank/DDBJ whole genome shotgun (WGS) entry which is preliminary data.</text>
</comment>
<organism evidence="2 3">
    <name type="scientific">Ideonella azotifigens</name>
    <dbReference type="NCBI Taxonomy" id="513160"/>
    <lineage>
        <taxon>Bacteria</taxon>
        <taxon>Pseudomonadati</taxon>
        <taxon>Pseudomonadota</taxon>
        <taxon>Betaproteobacteria</taxon>
        <taxon>Burkholderiales</taxon>
        <taxon>Sphaerotilaceae</taxon>
        <taxon>Ideonella</taxon>
    </lineage>
</organism>